<evidence type="ECO:0000256" key="5">
    <source>
        <dbReference type="ARBA" id="ARBA00030918"/>
    </source>
</evidence>
<dbReference type="GO" id="GO:0009254">
    <property type="term" value="P:peptidoglycan turnover"/>
    <property type="evidence" value="ECO:0007669"/>
    <property type="project" value="InterPro"/>
</dbReference>
<dbReference type="CDD" id="cd14485">
    <property type="entry name" value="mltA_like_LT_A"/>
    <property type="match status" value="1"/>
</dbReference>
<feature type="domain" description="Lytic transglycosylase MltA" evidence="6">
    <location>
        <begin position="120"/>
        <end position="251"/>
    </location>
</feature>
<dbReference type="OrthoDB" id="9783686at2"/>
<evidence type="ECO:0000259" key="6">
    <source>
        <dbReference type="SMART" id="SM00925"/>
    </source>
</evidence>
<evidence type="ECO:0000256" key="1">
    <source>
        <dbReference type="ARBA" id="ARBA00001420"/>
    </source>
</evidence>
<dbReference type="InterPro" id="IPR036908">
    <property type="entry name" value="RlpA-like_sf"/>
</dbReference>
<dbReference type="EMBL" id="FRDL01000004">
    <property type="protein sequence ID" value="SHN64736.1"/>
    <property type="molecule type" value="Genomic_DNA"/>
</dbReference>
<keyword evidence="8" id="KW-1185">Reference proteome</keyword>
<dbReference type="GO" id="GO:0071555">
    <property type="term" value="P:cell wall organization"/>
    <property type="evidence" value="ECO:0007669"/>
    <property type="project" value="UniProtKB-KW"/>
</dbReference>
<dbReference type="SUPFAM" id="SSF50685">
    <property type="entry name" value="Barwin-like endoglucanases"/>
    <property type="match status" value="1"/>
</dbReference>
<proteinExistence type="predicted"/>
<dbReference type="Pfam" id="PF03562">
    <property type="entry name" value="MltA"/>
    <property type="match status" value="1"/>
</dbReference>
<dbReference type="Proteomes" id="UP000184066">
    <property type="component" value="Unassembled WGS sequence"/>
</dbReference>
<keyword evidence="4" id="KW-0961">Cell wall biogenesis/degradation</keyword>
<dbReference type="PANTHER" id="PTHR30124">
    <property type="entry name" value="MEMBRANE-BOUND LYTIC MUREIN TRANSGLYCOSYLASE A"/>
    <property type="match status" value="1"/>
</dbReference>
<keyword evidence="3" id="KW-0456">Lyase</keyword>
<dbReference type="CDD" id="cd14668">
    <property type="entry name" value="mlta_B"/>
    <property type="match status" value="1"/>
</dbReference>
<dbReference type="InterPro" id="IPR010611">
    <property type="entry name" value="3D_dom"/>
</dbReference>
<dbReference type="GO" id="GO:0019867">
    <property type="term" value="C:outer membrane"/>
    <property type="evidence" value="ECO:0007669"/>
    <property type="project" value="InterPro"/>
</dbReference>
<gene>
    <name evidence="7" type="ORF">SAMN05216200_10437</name>
</gene>
<dbReference type="AlphaFoldDB" id="A0A1M7T203"/>
<evidence type="ECO:0000256" key="2">
    <source>
        <dbReference type="ARBA" id="ARBA00012587"/>
    </source>
</evidence>
<dbReference type="Pfam" id="PF06725">
    <property type="entry name" value="3D"/>
    <property type="match status" value="1"/>
</dbReference>
<dbReference type="GO" id="GO:0004553">
    <property type="term" value="F:hydrolase activity, hydrolyzing O-glycosyl compounds"/>
    <property type="evidence" value="ECO:0007669"/>
    <property type="project" value="InterPro"/>
</dbReference>
<accession>A0A1M7T203</accession>
<dbReference type="STRING" id="1189325.SAMN04488119_10437"/>
<dbReference type="GO" id="GO:0008933">
    <property type="term" value="F:peptidoglycan lytic transglycosylase activity"/>
    <property type="evidence" value="ECO:0007669"/>
    <property type="project" value="TreeGrafter"/>
</dbReference>
<dbReference type="EC" id="4.2.2.n1" evidence="2"/>
<dbReference type="PANTHER" id="PTHR30124:SF0">
    <property type="entry name" value="MEMBRANE-BOUND LYTIC MUREIN TRANSGLYCOSYLASE A"/>
    <property type="match status" value="1"/>
</dbReference>
<dbReference type="InterPro" id="IPR026044">
    <property type="entry name" value="MltA"/>
</dbReference>
<dbReference type="SMART" id="SM00925">
    <property type="entry name" value="MltA"/>
    <property type="match status" value="1"/>
</dbReference>
<organism evidence="7 8">
    <name type="scientific">Oceanicella actignis</name>
    <dbReference type="NCBI Taxonomy" id="1189325"/>
    <lineage>
        <taxon>Bacteria</taxon>
        <taxon>Pseudomonadati</taxon>
        <taxon>Pseudomonadota</taxon>
        <taxon>Alphaproteobacteria</taxon>
        <taxon>Rhodobacterales</taxon>
        <taxon>Paracoccaceae</taxon>
        <taxon>Oceanicella</taxon>
    </lineage>
</organism>
<evidence type="ECO:0000313" key="7">
    <source>
        <dbReference type="EMBL" id="SHN64736.1"/>
    </source>
</evidence>
<dbReference type="Gene3D" id="2.40.40.10">
    <property type="entry name" value="RlpA-like domain"/>
    <property type="match status" value="2"/>
</dbReference>
<dbReference type="RefSeq" id="WP_072747013.1">
    <property type="nucleotide sequence ID" value="NZ_FOHL01000004.1"/>
</dbReference>
<comment type="catalytic activity">
    <reaction evidence="1">
        <text>Exolytic cleavage of the (1-&gt;4)-beta-glycosidic linkage between N-acetylmuramic acid (MurNAc) and N-acetylglucosamine (GlcNAc) residues in peptidoglycan, from either the reducing or the non-reducing ends of the peptidoglycan chains, with concomitant formation of a 1,6-anhydrobond in the MurNAc residue.</text>
        <dbReference type="EC" id="4.2.2.n1"/>
    </reaction>
</comment>
<reference evidence="7 8" key="1">
    <citation type="submission" date="2016-12" db="EMBL/GenBank/DDBJ databases">
        <authorList>
            <person name="Song W.-J."/>
            <person name="Kurnit D.M."/>
        </authorList>
    </citation>
    <scope>NUCLEOTIDE SEQUENCE [LARGE SCALE GENOMIC DNA]</scope>
    <source>
        <strain evidence="7 8">CGMCC 1.10808</strain>
    </source>
</reference>
<evidence type="ECO:0000256" key="3">
    <source>
        <dbReference type="ARBA" id="ARBA00023239"/>
    </source>
</evidence>
<evidence type="ECO:0000313" key="8">
    <source>
        <dbReference type="Proteomes" id="UP000184066"/>
    </source>
</evidence>
<dbReference type="GO" id="GO:0009253">
    <property type="term" value="P:peptidoglycan catabolic process"/>
    <property type="evidence" value="ECO:0007669"/>
    <property type="project" value="TreeGrafter"/>
</dbReference>
<dbReference type="InterPro" id="IPR005300">
    <property type="entry name" value="MltA_B"/>
</dbReference>
<protein>
    <recommendedName>
        <fullName evidence="2">peptidoglycan lytic exotransglycosylase</fullName>
        <ecNumber evidence="2">4.2.2.n1</ecNumber>
    </recommendedName>
    <alternativeName>
        <fullName evidence="5">Murein hydrolase A</fullName>
    </alternativeName>
</protein>
<dbReference type="PIRSF" id="PIRSF019422">
    <property type="entry name" value="MltA"/>
    <property type="match status" value="1"/>
</dbReference>
<evidence type="ECO:0000256" key="4">
    <source>
        <dbReference type="ARBA" id="ARBA00023316"/>
    </source>
</evidence>
<name>A0A1M7T203_9RHOB</name>
<sequence length="357" mass="37944">MIGALRAGLAALALAAMTPGAPGWAGGPWRALDFAQLQGWADEDHAAARRVFAATCDLAGAGGRGDGAPGVALSPEDWRAACAAARDPAIEARRFFETFFVPVLVSPPEGGLLTGYFEPELHGALRPDARFRHPLHAAPDDPALRRLTRAQIRAGALRGRGLELVWLDDPVAAYFLHVQGSGRVRLTDGRVLRLGFAGRNAHPYRSLGRALVEAGAFAPGRLSAQRLRAWLSEDPERLRWLDVNPSYIFFREIAELDPDDGPIGAMGRPLHAGRSAAVDPAFAPLGAPLWVEAPGAPPLRRLFVAQDVGAAIKGPGRVDLFFGAGEEAFEKASAMHGCGRVAVLLPVSAARRLALAR</sequence>